<reference evidence="4 5" key="1">
    <citation type="submission" date="2024-02" db="EMBL/GenBank/DDBJ databases">
        <title>De novo assembly and annotation of 12 fungi associated with fruit tree decline syndrome in Ontario, Canada.</title>
        <authorList>
            <person name="Sulman M."/>
            <person name="Ellouze W."/>
            <person name="Ilyukhin E."/>
        </authorList>
    </citation>
    <scope>NUCLEOTIDE SEQUENCE [LARGE SCALE GENOMIC DNA]</scope>
    <source>
        <strain evidence="4 5">M1-105</strain>
    </source>
</reference>
<evidence type="ECO:0000313" key="4">
    <source>
        <dbReference type="EMBL" id="KAL1636919.1"/>
    </source>
</evidence>
<evidence type="ECO:0000256" key="3">
    <source>
        <dbReference type="SAM" id="MobiDB-lite"/>
    </source>
</evidence>
<dbReference type="SUPFAM" id="SSF50978">
    <property type="entry name" value="WD40 repeat-like"/>
    <property type="match status" value="1"/>
</dbReference>
<dbReference type="InterPro" id="IPR036322">
    <property type="entry name" value="WD40_repeat_dom_sf"/>
</dbReference>
<feature type="compositionally biased region" description="Basic and acidic residues" evidence="3">
    <location>
        <begin position="37"/>
        <end position="53"/>
    </location>
</feature>
<proteinExistence type="predicted"/>
<gene>
    <name evidence="4" type="ORF">SLS56_001016</name>
</gene>
<keyword evidence="5" id="KW-1185">Reference proteome</keyword>
<dbReference type="Proteomes" id="UP001521116">
    <property type="component" value="Unassembled WGS sequence"/>
</dbReference>
<evidence type="ECO:0008006" key="6">
    <source>
        <dbReference type="Google" id="ProtNLM"/>
    </source>
</evidence>
<dbReference type="PANTHER" id="PTHR44472:SF1">
    <property type="entry name" value="DDB1 AND CUL4 ASSOCIATED FACTOR 4"/>
    <property type="match status" value="1"/>
</dbReference>
<evidence type="ECO:0000256" key="1">
    <source>
        <dbReference type="ARBA" id="ARBA00022574"/>
    </source>
</evidence>
<name>A0ABR3TBH6_9PEZI</name>
<dbReference type="InterPro" id="IPR052254">
    <property type="entry name" value="CUL4-DDB1_E3_ligase_receptor"/>
</dbReference>
<evidence type="ECO:0000313" key="5">
    <source>
        <dbReference type="Proteomes" id="UP001521116"/>
    </source>
</evidence>
<evidence type="ECO:0000256" key="2">
    <source>
        <dbReference type="ARBA" id="ARBA00022737"/>
    </source>
</evidence>
<accession>A0ABR3TBH6</accession>
<sequence>MDPPELPGFYYDRERKKYFKIQPTHRLPLGAKYSTDAVKREQAENNKRKREEEHEIRVRTQTVKRSSVLPHPGAWNIKLELYGLKADPNARAKALASGFQADTFVDPKVQWASHVSRDLGVRCFDYDAETRTLITGVEDKHHLLLSTFVDPNLSSRRITPKWHQRDFQALTSTVSSVHITPHRRVVVTTRGSSSPAEIQISSLRFQESVLDRVYMDSTVNLTPNSHTTIFASAPNPFSSGPEIVAVGTLGSVIRLEEGPSSWAGTTAFEKGPNKRPDAALALQWLGPHSLSAGFRSGDIVLYDARSKGHKTRLQHLSSVIGIKRGDHDSQLVVAGLKSTMCLYDLRMIKDHKATRPVFRFQDYENSYTEASGFDVHQLSGLVAAAQENGYVQLYSLKNGSKIRRMRAPGLYGSGYDPRSRSRVSCLRFVEEVIGADKGRTKLLGSIDSQVVQFA</sequence>
<dbReference type="Gene3D" id="2.130.10.10">
    <property type="entry name" value="YVTN repeat-like/Quinoprotein amine dehydrogenase"/>
    <property type="match status" value="1"/>
</dbReference>
<keyword evidence="2" id="KW-0677">Repeat</keyword>
<feature type="region of interest" description="Disordered" evidence="3">
    <location>
        <begin position="30"/>
        <end position="53"/>
    </location>
</feature>
<dbReference type="InterPro" id="IPR015943">
    <property type="entry name" value="WD40/YVTN_repeat-like_dom_sf"/>
</dbReference>
<keyword evidence="1" id="KW-0853">WD repeat</keyword>
<dbReference type="EMBL" id="JAJVDC020000005">
    <property type="protein sequence ID" value="KAL1636919.1"/>
    <property type="molecule type" value="Genomic_DNA"/>
</dbReference>
<comment type="caution">
    <text evidence="4">The sequence shown here is derived from an EMBL/GenBank/DDBJ whole genome shotgun (WGS) entry which is preliminary data.</text>
</comment>
<protein>
    <recommendedName>
        <fullName evidence="6">Myocyte-specific enhancer factor 2d</fullName>
    </recommendedName>
</protein>
<dbReference type="PANTHER" id="PTHR44472">
    <property type="entry name" value="DDB1- AND CUL4-ASSOCIATED FACTOR 4-RELATED"/>
    <property type="match status" value="1"/>
</dbReference>
<organism evidence="4 5">
    <name type="scientific">Neofusicoccum ribis</name>
    <dbReference type="NCBI Taxonomy" id="45134"/>
    <lineage>
        <taxon>Eukaryota</taxon>
        <taxon>Fungi</taxon>
        <taxon>Dikarya</taxon>
        <taxon>Ascomycota</taxon>
        <taxon>Pezizomycotina</taxon>
        <taxon>Dothideomycetes</taxon>
        <taxon>Dothideomycetes incertae sedis</taxon>
        <taxon>Botryosphaeriales</taxon>
        <taxon>Botryosphaeriaceae</taxon>
        <taxon>Neofusicoccum</taxon>
    </lineage>
</organism>